<keyword evidence="4" id="KW-1185">Reference proteome</keyword>
<feature type="coiled-coil region" evidence="1">
    <location>
        <begin position="182"/>
        <end position="388"/>
    </location>
</feature>
<dbReference type="SUPFAM" id="SSF57997">
    <property type="entry name" value="Tropomyosin"/>
    <property type="match status" value="1"/>
</dbReference>
<protein>
    <submittedName>
        <fullName evidence="3">Uncharacterized protein</fullName>
    </submittedName>
</protein>
<dbReference type="Proteomes" id="UP001642540">
    <property type="component" value="Unassembled WGS sequence"/>
</dbReference>
<feature type="region of interest" description="Disordered" evidence="2">
    <location>
        <begin position="1"/>
        <end position="24"/>
    </location>
</feature>
<evidence type="ECO:0000256" key="1">
    <source>
        <dbReference type="SAM" id="Coils"/>
    </source>
</evidence>
<accession>A0ABP1RX17</accession>
<feature type="compositionally biased region" description="Polar residues" evidence="2">
    <location>
        <begin position="64"/>
        <end position="74"/>
    </location>
</feature>
<reference evidence="3 4" key="1">
    <citation type="submission" date="2024-08" db="EMBL/GenBank/DDBJ databases">
        <authorList>
            <person name="Cucini C."/>
            <person name="Frati F."/>
        </authorList>
    </citation>
    <scope>NUCLEOTIDE SEQUENCE [LARGE SCALE GENOMIC DNA]</scope>
</reference>
<organism evidence="3 4">
    <name type="scientific">Orchesella dallaii</name>
    <dbReference type="NCBI Taxonomy" id="48710"/>
    <lineage>
        <taxon>Eukaryota</taxon>
        <taxon>Metazoa</taxon>
        <taxon>Ecdysozoa</taxon>
        <taxon>Arthropoda</taxon>
        <taxon>Hexapoda</taxon>
        <taxon>Collembola</taxon>
        <taxon>Entomobryomorpha</taxon>
        <taxon>Entomobryoidea</taxon>
        <taxon>Orchesellidae</taxon>
        <taxon>Orchesellinae</taxon>
        <taxon>Orchesella</taxon>
    </lineage>
</organism>
<dbReference type="EMBL" id="CAXLJM020000121">
    <property type="protein sequence ID" value="CAL8138062.1"/>
    <property type="molecule type" value="Genomic_DNA"/>
</dbReference>
<keyword evidence="1" id="KW-0175">Coiled coil</keyword>
<comment type="caution">
    <text evidence="3">The sequence shown here is derived from an EMBL/GenBank/DDBJ whole genome shotgun (WGS) entry which is preliminary data.</text>
</comment>
<proteinExistence type="predicted"/>
<gene>
    <name evidence="3" type="ORF">ODALV1_LOCUS27204</name>
</gene>
<sequence>MAFSKAPIKRFNEPTDQSIPPPGTYDPKFVTDVAVSSTLKGLVFEKWGRVNGTSSRARPEDNELSYSGRLSRNPSFTRRSSITALASAAKKASASQIAYTSKSIRRIRSRSPSLIGNNNTLNPTQSFISSQKPVSNAEAKGKIKGAAKQVEHKLSHVVIPQANDPSSIVTASSVCQDVLSHIQEIEKMAETLQVEVSEYKRRLANELIRNQELEAKKLELEFTIQSLRRELGKYESAKEAWELGEQSHKKRMDELVATKSQLEQQISELQDKMDSFKEKESNLLGKIALLEQGKTGWQTEKEDYEETLKQLQNVLKEQEKRGSEWEMKCEELLNQMDACYNTCEAKVADAENGREIFEVKVQELTHQKGELQRELDAMRRELETEKTLTELIKSEQTGGNGGKQEEYIS</sequence>
<name>A0ABP1RX17_9HEXA</name>
<feature type="region of interest" description="Disordered" evidence="2">
    <location>
        <begin position="52"/>
        <end position="74"/>
    </location>
</feature>
<evidence type="ECO:0000256" key="2">
    <source>
        <dbReference type="SAM" id="MobiDB-lite"/>
    </source>
</evidence>
<evidence type="ECO:0000313" key="3">
    <source>
        <dbReference type="EMBL" id="CAL8138062.1"/>
    </source>
</evidence>
<evidence type="ECO:0000313" key="4">
    <source>
        <dbReference type="Proteomes" id="UP001642540"/>
    </source>
</evidence>